<keyword evidence="2" id="KW-1185">Reference proteome</keyword>
<proteinExistence type="predicted"/>
<evidence type="ECO:0000313" key="2">
    <source>
        <dbReference type="Proteomes" id="UP000324222"/>
    </source>
</evidence>
<protein>
    <submittedName>
        <fullName evidence="1">Uncharacterized protein</fullName>
    </submittedName>
</protein>
<sequence>MQTVPGKGRGAGVPLPPLCGTEAAMSRHISSTKWRRLGLFTLVELIMWRVPCNLELDVDVKLALLPSLFALST</sequence>
<evidence type="ECO:0000313" key="1">
    <source>
        <dbReference type="EMBL" id="MPC32804.1"/>
    </source>
</evidence>
<comment type="caution">
    <text evidence="1">The sequence shown here is derived from an EMBL/GenBank/DDBJ whole genome shotgun (WGS) entry which is preliminary data.</text>
</comment>
<gene>
    <name evidence="1" type="ORF">E2C01_026134</name>
</gene>
<dbReference type="Proteomes" id="UP000324222">
    <property type="component" value="Unassembled WGS sequence"/>
</dbReference>
<accession>A0A5B7EJV8</accession>
<reference evidence="1 2" key="1">
    <citation type="submission" date="2019-05" db="EMBL/GenBank/DDBJ databases">
        <title>Another draft genome of Portunus trituberculatus and its Hox gene families provides insights of decapod evolution.</title>
        <authorList>
            <person name="Jeong J.-H."/>
            <person name="Song I."/>
            <person name="Kim S."/>
            <person name="Choi T."/>
            <person name="Kim D."/>
            <person name="Ryu S."/>
            <person name="Kim W."/>
        </authorList>
    </citation>
    <scope>NUCLEOTIDE SEQUENCE [LARGE SCALE GENOMIC DNA]</scope>
    <source>
        <tissue evidence="1">Muscle</tissue>
    </source>
</reference>
<name>A0A5B7EJV8_PORTR</name>
<dbReference type="EMBL" id="VSRR010002699">
    <property type="protein sequence ID" value="MPC32804.1"/>
    <property type="molecule type" value="Genomic_DNA"/>
</dbReference>
<dbReference type="AlphaFoldDB" id="A0A5B7EJV8"/>
<organism evidence="1 2">
    <name type="scientific">Portunus trituberculatus</name>
    <name type="common">Swimming crab</name>
    <name type="synonym">Neptunus trituberculatus</name>
    <dbReference type="NCBI Taxonomy" id="210409"/>
    <lineage>
        <taxon>Eukaryota</taxon>
        <taxon>Metazoa</taxon>
        <taxon>Ecdysozoa</taxon>
        <taxon>Arthropoda</taxon>
        <taxon>Crustacea</taxon>
        <taxon>Multicrustacea</taxon>
        <taxon>Malacostraca</taxon>
        <taxon>Eumalacostraca</taxon>
        <taxon>Eucarida</taxon>
        <taxon>Decapoda</taxon>
        <taxon>Pleocyemata</taxon>
        <taxon>Brachyura</taxon>
        <taxon>Eubrachyura</taxon>
        <taxon>Portunoidea</taxon>
        <taxon>Portunidae</taxon>
        <taxon>Portuninae</taxon>
        <taxon>Portunus</taxon>
    </lineage>
</organism>